<evidence type="ECO:0000256" key="1">
    <source>
        <dbReference type="SAM" id="Phobius"/>
    </source>
</evidence>
<evidence type="ECO:0000313" key="2">
    <source>
        <dbReference type="EMBL" id="SDF37184.1"/>
    </source>
</evidence>
<evidence type="ECO:0008006" key="4">
    <source>
        <dbReference type="Google" id="ProtNLM"/>
    </source>
</evidence>
<reference evidence="3" key="1">
    <citation type="submission" date="2016-10" db="EMBL/GenBank/DDBJ databases">
        <authorList>
            <person name="Varghese N."/>
            <person name="Submissions S."/>
        </authorList>
    </citation>
    <scope>NUCLEOTIDE SEQUENCE [LARGE SCALE GENOMIC DNA]</scope>
    <source>
        <strain evidence="3">DSM 44268</strain>
    </source>
</reference>
<feature type="transmembrane region" description="Helical" evidence="1">
    <location>
        <begin position="52"/>
        <end position="70"/>
    </location>
</feature>
<feature type="transmembrane region" description="Helical" evidence="1">
    <location>
        <begin position="121"/>
        <end position="143"/>
    </location>
</feature>
<keyword evidence="1" id="KW-1133">Transmembrane helix</keyword>
<name>A0A1G7KJG2_9ACTN</name>
<organism evidence="2 3">
    <name type="scientific">Blastococcus aurantiacus</name>
    <dbReference type="NCBI Taxonomy" id="1550231"/>
    <lineage>
        <taxon>Bacteria</taxon>
        <taxon>Bacillati</taxon>
        <taxon>Actinomycetota</taxon>
        <taxon>Actinomycetes</taxon>
        <taxon>Geodermatophilales</taxon>
        <taxon>Geodermatophilaceae</taxon>
        <taxon>Blastococcus</taxon>
    </lineage>
</organism>
<feature type="transmembrane region" description="Helical" evidence="1">
    <location>
        <begin position="99"/>
        <end position="115"/>
    </location>
</feature>
<protein>
    <recommendedName>
        <fullName evidence="4">Signal transduction histidine kinase</fullName>
    </recommendedName>
</protein>
<keyword evidence="1" id="KW-0812">Transmembrane</keyword>
<accession>A0A1G7KJG2</accession>
<evidence type="ECO:0000313" key="3">
    <source>
        <dbReference type="Proteomes" id="UP000199406"/>
    </source>
</evidence>
<feature type="transmembrane region" description="Helical" evidence="1">
    <location>
        <begin position="20"/>
        <end position="40"/>
    </location>
</feature>
<dbReference type="EMBL" id="FNBT01000003">
    <property type="protein sequence ID" value="SDF37184.1"/>
    <property type="molecule type" value="Genomic_DNA"/>
</dbReference>
<gene>
    <name evidence="2" type="ORF">SAMN05660662_1901</name>
</gene>
<keyword evidence="1" id="KW-0472">Membrane</keyword>
<dbReference type="Proteomes" id="UP000199406">
    <property type="component" value="Unassembled WGS sequence"/>
</dbReference>
<proteinExistence type="predicted"/>
<dbReference type="AlphaFoldDB" id="A0A1G7KJG2"/>
<sequence>MVHDPAPFASVPRDGGRALTALAVLLCGVFPVLELAGVAVTADPGTFLTKTIVTVAYLPPFLWLLTAALGGGRRRGAWWCVAWIGLVLVVEVLLHRGQMILPVFPALAVSVIVLVRPGRAIPVVVLLAAVTAPLALVAGAPLIELLYPRELLWQATLVALVGAARQLGRARRELADEALVRERLRIDDVLRSTVEPALAELVGRAEHACGAVRAGAEDADGEIAGLVAAARGTLADARRLARGFVRPTLRAELETAARLLSATGREVRAVPPSVELPPPVEEALRADLQAVVMSLLRQKDPGGLVVLRVALGPTGEYRLVAGHVGADGPSQRRPVGALR</sequence>
<keyword evidence="3" id="KW-1185">Reference proteome</keyword>
<feature type="transmembrane region" description="Helical" evidence="1">
    <location>
        <begin position="76"/>
        <end position="94"/>
    </location>
</feature>
<dbReference type="STRING" id="1550231.SAMN05660662_1901"/>